<proteinExistence type="predicted"/>
<dbReference type="EMBL" id="CM037155">
    <property type="protein sequence ID" value="KAH7846415.1"/>
    <property type="molecule type" value="Genomic_DNA"/>
</dbReference>
<evidence type="ECO:0000313" key="2">
    <source>
        <dbReference type="Proteomes" id="UP000828048"/>
    </source>
</evidence>
<comment type="caution">
    <text evidence="1">The sequence shown here is derived from an EMBL/GenBank/DDBJ whole genome shotgun (WGS) entry which is preliminary data.</text>
</comment>
<sequence length="739" mass="84105">MGDTAVDVFLETLKQLIRSPQLDSFREEKLQLQALEKEVKYLRGFLKVTEKKRYEHSEVMKLVLEIRDLVYQAEKTIEYILIGALKGKHFTRDSQLGNIPIGSSPLDADGRVPIYIGAETSSTDLLRLNVKEVKPAVKVNKHVEEVKPVVHVRFDLRILEWDIKEKMKTLTTKVKQIYDENIYDIKGIAEKKHTSARSGGGSGSPGGINTAKVVKEKLVVGFNNEVKTLLEKLDDRGEGRPLEIITIIGAGGSGKTTLAREVYDHAFTSHIFEIRAWVDVSQDYDKTTMKRNLLIRVLKSAFPKKVEDYEKSSEDKLGEEVLKCLKGRKYLIVMDDIWDIEAWNDIQRSCPNESNGSKVLFTSWQHVQFDGVRFVSHYLDPLPKDQSWELLQMKVFGMKSCPQELVDIGVKIAEKCGGLPLAIVAIAAFERLRVLSFVSAECQRETEIRNLVLLKYLAVRLPRRERFIALPLISNLLNLETLNLQVWGYSNFIQLSPDIFKMVKLRHLYSKYGIFEYHFCSEEAARIGFDHSSKLDSLQTLHQLCACEDCQSFLVRTPNLRKLGLKQNEKLGDGSFVSLDLEFLKCLETLSITGVIHTECRKLPLTVKRLTLVATFLKWEEVSILQKLLSLEVLKLECNACNGPVWETSGDGFSQLKYLSFDEMDEIEEWNASEDQFPRLEVLVLENCRKLERIPIDFADLNELREIRYGMTTQVNSPGVPNKPGASAKRSSKSTVAHG</sequence>
<name>A0ACB7Y0E5_9ERIC</name>
<reference evidence="1 2" key="1">
    <citation type="journal article" date="2021" name="Hortic Res">
        <title>High-quality reference genome and annotation aids understanding of berry development for evergreen blueberry (Vaccinium darrowii).</title>
        <authorList>
            <person name="Yu J."/>
            <person name="Hulse-Kemp A.M."/>
            <person name="Babiker E."/>
            <person name="Staton M."/>
        </authorList>
    </citation>
    <scope>NUCLEOTIDE SEQUENCE [LARGE SCALE GENOMIC DNA]</scope>
    <source>
        <strain evidence="2">cv. NJ 8807/NJ 8810</strain>
        <tissue evidence="1">Young leaf</tissue>
    </source>
</reference>
<protein>
    <submittedName>
        <fullName evidence="1">Uncharacterized protein</fullName>
    </submittedName>
</protein>
<evidence type="ECO:0000313" key="1">
    <source>
        <dbReference type="EMBL" id="KAH7846415.1"/>
    </source>
</evidence>
<gene>
    <name evidence="1" type="ORF">Vadar_013792</name>
</gene>
<keyword evidence="2" id="KW-1185">Reference proteome</keyword>
<dbReference type="Proteomes" id="UP000828048">
    <property type="component" value="Chromosome 5"/>
</dbReference>
<organism evidence="1 2">
    <name type="scientific">Vaccinium darrowii</name>
    <dbReference type="NCBI Taxonomy" id="229202"/>
    <lineage>
        <taxon>Eukaryota</taxon>
        <taxon>Viridiplantae</taxon>
        <taxon>Streptophyta</taxon>
        <taxon>Embryophyta</taxon>
        <taxon>Tracheophyta</taxon>
        <taxon>Spermatophyta</taxon>
        <taxon>Magnoliopsida</taxon>
        <taxon>eudicotyledons</taxon>
        <taxon>Gunneridae</taxon>
        <taxon>Pentapetalae</taxon>
        <taxon>asterids</taxon>
        <taxon>Ericales</taxon>
        <taxon>Ericaceae</taxon>
        <taxon>Vaccinioideae</taxon>
        <taxon>Vaccinieae</taxon>
        <taxon>Vaccinium</taxon>
    </lineage>
</organism>
<accession>A0ACB7Y0E5</accession>